<dbReference type="Proteomes" id="UP000026961">
    <property type="component" value="Chromosome 5"/>
</dbReference>
<proteinExistence type="predicted"/>
<evidence type="ECO:0000313" key="2">
    <source>
        <dbReference type="EnsemblPlants" id="OGLUM05G26200.1"/>
    </source>
</evidence>
<protein>
    <submittedName>
        <fullName evidence="2">Uncharacterized protein</fullName>
    </submittedName>
</protein>
<evidence type="ECO:0000256" key="1">
    <source>
        <dbReference type="SAM" id="MobiDB-lite"/>
    </source>
</evidence>
<organism evidence="2">
    <name type="scientific">Oryza glumipatula</name>
    <dbReference type="NCBI Taxonomy" id="40148"/>
    <lineage>
        <taxon>Eukaryota</taxon>
        <taxon>Viridiplantae</taxon>
        <taxon>Streptophyta</taxon>
        <taxon>Embryophyta</taxon>
        <taxon>Tracheophyta</taxon>
        <taxon>Spermatophyta</taxon>
        <taxon>Magnoliopsida</taxon>
        <taxon>Liliopsida</taxon>
        <taxon>Poales</taxon>
        <taxon>Poaceae</taxon>
        <taxon>BOP clade</taxon>
        <taxon>Oryzoideae</taxon>
        <taxon>Oryzeae</taxon>
        <taxon>Oryzinae</taxon>
        <taxon>Oryza</taxon>
    </lineage>
</organism>
<sequence>MATLSGSAAASTTAAENASSPPTKISTAGGGKRIERFGRQLPQIDHDDDAHKFVELLPANESRQRRPIRALSIRHRWTTMAMQFFLCS</sequence>
<feature type="region of interest" description="Disordered" evidence="1">
    <location>
        <begin position="1"/>
        <end position="32"/>
    </location>
</feature>
<dbReference type="AlphaFoldDB" id="A0A0E0A2C7"/>
<evidence type="ECO:0000313" key="3">
    <source>
        <dbReference type="Proteomes" id="UP000026961"/>
    </source>
</evidence>
<dbReference type="EnsemblPlants" id="OGLUM05G26200.1">
    <property type="protein sequence ID" value="OGLUM05G26200.1"/>
    <property type="gene ID" value="OGLUM05G26200"/>
</dbReference>
<reference evidence="2" key="1">
    <citation type="submission" date="2015-04" db="UniProtKB">
        <authorList>
            <consortium name="EnsemblPlants"/>
        </authorList>
    </citation>
    <scope>IDENTIFICATION</scope>
</reference>
<keyword evidence="3" id="KW-1185">Reference proteome</keyword>
<accession>A0A0E0A2C7</accession>
<dbReference type="Gramene" id="OGLUM05G26200.1">
    <property type="protein sequence ID" value="OGLUM05G26200.1"/>
    <property type="gene ID" value="OGLUM05G26200"/>
</dbReference>
<feature type="compositionally biased region" description="Low complexity" evidence="1">
    <location>
        <begin position="1"/>
        <end position="20"/>
    </location>
</feature>
<reference evidence="2" key="2">
    <citation type="submission" date="2018-05" db="EMBL/GenBank/DDBJ databases">
        <title>OgluRS3 (Oryza glumaepatula Reference Sequence Version 3).</title>
        <authorList>
            <person name="Zhang J."/>
            <person name="Kudrna D."/>
            <person name="Lee S."/>
            <person name="Talag J."/>
            <person name="Welchert J."/>
            <person name="Wing R.A."/>
        </authorList>
    </citation>
    <scope>NUCLEOTIDE SEQUENCE [LARGE SCALE GENOMIC DNA]</scope>
</reference>
<dbReference type="HOGENOM" id="CLU_2472719_0_0_1"/>
<name>A0A0E0A2C7_9ORYZ</name>